<comment type="caution">
    <text evidence="5">The sequence shown here is derived from an EMBL/GenBank/DDBJ whole genome shotgun (WGS) entry which is preliminary data.</text>
</comment>
<evidence type="ECO:0000259" key="4">
    <source>
        <dbReference type="Pfam" id="PF20981"/>
    </source>
</evidence>
<feature type="region of interest" description="Disordered" evidence="2">
    <location>
        <begin position="205"/>
        <end position="235"/>
    </location>
</feature>
<evidence type="ECO:0000259" key="3">
    <source>
        <dbReference type="Pfam" id="PF05282"/>
    </source>
</evidence>
<evidence type="ECO:0000256" key="1">
    <source>
        <dbReference type="ARBA" id="ARBA00006281"/>
    </source>
</evidence>
<feature type="domain" description="AAR2 C-terminal" evidence="3">
    <location>
        <begin position="243"/>
        <end position="406"/>
    </location>
</feature>
<evidence type="ECO:0000313" key="5">
    <source>
        <dbReference type="EMBL" id="KAF2070871.1"/>
    </source>
</evidence>
<dbReference type="OrthoDB" id="201752at2759"/>
<feature type="domain" description="AAR2 N-terminal" evidence="4">
    <location>
        <begin position="13"/>
        <end position="165"/>
    </location>
</feature>
<dbReference type="Gene3D" id="1.25.40.550">
    <property type="entry name" value="Aar2, C-terminal domain-like"/>
    <property type="match status" value="1"/>
</dbReference>
<dbReference type="InterPro" id="IPR033648">
    <property type="entry name" value="AAR2_C"/>
</dbReference>
<dbReference type="CDD" id="cd13777">
    <property type="entry name" value="Aar2_N"/>
    <property type="match status" value="1"/>
</dbReference>
<reference evidence="5" key="1">
    <citation type="submission" date="2020-01" db="EMBL/GenBank/DDBJ databases">
        <title>Development of genomics and gene disruption for Polysphondylium violaceum indicates a role for the polyketide synthase stlB in stalk morphogenesis.</title>
        <authorList>
            <person name="Narita B."/>
            <person name="Kawabe Y."/>
            <person name="Kin K."/>
            <person name="Saito T."/>
            <person name="Gibbs R."/>
            <person name="Kuspa A."/>
            <person name="Muzny D."/>
            <person name="Queller D."/>
            <person name="Richards S."/>
            <person name="Strassman J."/>
            <person name="Sucgang R."/>
            <person name="Worley K."/>
            <person name="Schaap P."/>
        </authorList>
    </citation>
    <scope>NUCLEOTIDE SEQUENCE</scope>
    <source>
        <strain evidence="5">QSvi11</strain>
    </source>
</reference>
<name>A0A8J4PWN5_9MYCE</name>
<accession>A0A8J4PWN5</accession>
<protein>
    <submittedName>
        <fullName evidence="5">Uncharacterized protein</fullName>
    </submittedName>
</protein>
<dbReference type="InterPro" id="IPR033647">
    <property type="entry name" value="Aar2_N"/>
</dbReference>
<dbReference type="Pfam" id="PF05282">
    <property type="entry name" value="AAR2"/>
    <property type="match status" value="1"/>
</dbReference>
<dbReference type="InterPro" id="IPR007946">
    <property type="entry name" value="AAR2"/>
</dbReference>
<feature type="compositionally biased region" description="Low complexity" evidence="2">
    <location>
        <begin position="211"/>
        <end position="226"/>
    </location>
</feature>
<dbReference type="CDD" id="cd13778">
    <property type="entry name" value="Aar2_C"/>
    <property type="match status" value="1"/>
</dbReference>
<dbReference type="PANTHER" id="PTHR12689:SF4">
    <property type="entry name" value="PROTEIN AAR2 HOMOLOG"/>
    <property type="match status" value="1"/>
</dbReference>
<dbReference type="Pfam" id="PF20981">
    <property type="entry name" value="AAR2_1st"/>
    <property type="match status" value="1"/>
</dbReference>
<dbReference type="GO" id="GO:0000244">
    <property type="term" value="P:spliceosomal tri-snRNP complex assembly"/>
    <property type="evidence" value="ECO:0007669"/>
    <property type="project" value="TreeGrafter"/>
</dbReference>
<dbReference type="InterPro" id="IPR038514">
    <property type="entry name" value="AAR2_C_sf"/>
</dbReference>
<dbReference type="EMBL" id="AJWJ01000437">
    <property type="protein sequence ID" value="KAF2070871.1"/>
    <property type="molecule type" value="Genomic_DNA"/>
</dbReference>
<proteinExistence type="inferred from homology"/>
<dbReference type="Proteomes" id="UP000695562">
    <property type="component" value="Unassembled WGS sequence"/>
</dbReference>
<dbReference type="AlphaFoldDB" id="A0A8J4PWN5"/>
<dbReference type="PANTHER" id="PTHR12689">
    <property type="entry name" value="A1 CISTRON SPLICING FACTOR AAR2-RELATED"/>
    <property type="match status" value="1"/>
</dbReference>
<organism evidence="5 6">
    <name type="scientific">Polysphondylium violaceum</name>
    <dbReference type="NCBI Taxonomy" id="133409"/>
    <lineage>
        <taxon>Eukaryota</taxon>
        <taxon>Amoebozoa</taxon>
        <taxon>Evosea</taxon>
        <taxon>Eumycetozoa</taxon>
        <taxon>Dictyostelia</taxon>
        <taxon>Dictyosteliales</taxon>
        <taxon>Dictyosteliaceae</taxon>
        <taxon>Polysphondylium</taxon>
    </lineage>
</organism>
<keyword evidence="6" id="KW-1185">Reference proteome</keyword>
<evidence type="ECO:0000313" key="6">
    <source>
        <dbReference type="Proteomes" id="UP000695562"/>
    </source>
</evidence>
<gene>
    <name evidence="5" type="ORF">CYY_007807</name>
</gene>
<evidence type="ECO:0000256" key="2">
    <source>
        <dbReference type="SAM" id="MobiDB-lite"/>
    </source>
</evidence>
<dbReference type="Gene3D" id="2.60.34.20">
    <property type="match status" value="1"/>
</dbReference>
<sequence length="453" mass="51829">MDNNKACKQTKEYATLLFLDVPVGTTIGCDNMSWSSGPLFKGIKMIPPGVHMFHCTASNELGDPTTISSSFIYIDNTTSGVGLGEDDEEQQQQWGRVIIKKWDPETEEFYPDHVISEQERESYTLAVRSFEFDKNLAPYPYDGTQLKWTMMTQHISKTLLDRILPISGIINGDACAFDNEDPANSKTSRKEKKMLDELDEKLKDFNQKRQSSSSLSATTTTTTTTSINKKETEEREGWGVPYFSKIPKQPKKARGTLTPAEISRWNVDKSDCLKYVLDRYYPGAEREQDILGEIEFCFVLFIYGMAWSAFQQWKELVCLFLQCDTIVSEKPALFCSFFKILKTQLSEAPSDMFESDLSNKFFIKPLLKSFIESVYSEGTENVDQALFKSVLELKSFTLEKFGWDLNLFTLNVPIDSDTLDDINETSRSYYYADNSDDDDDKPVIVDTQDMQYF</sequence>
<dbReference type="InterPro" id="IPR038516">
    <property type="entry name" value="AAR2_N_sf"/>
</dbReference>
<comment type="similarity">
    <text evidence="1">Belongs to the AAR2 family.</text>
</comment>